<dbReference type="Pfam" id="PF12146">
    <property type="entry name" value="Hydrolase_4"/>
    <property type="match status" value="1"/>
</dbReference>
<evidence type="ECO:0000313" key="3">
    <source>
        <dbReference type="EMBL" id="SEL05998.1"/>
    </source>
</evidence>
<evidence type="ECO:0000313" key="4">
    <source>
        <dbReference type="Proteomes" id="UP000198521"/>
    </source>
</evidence>
<dbReference type="InterPro" id="IPR029058">
    <property type="entry name" value="AB_hydrolase_fold"/>
</dbReference>
<feature type="domain" description="Serine aminopeptidase S33" evidence="2">
    <location>
        <begin position="63"/>
        <end position="172"/>
    </location>
</feature>
<dbReference type="Proteomes" id="UP000198521">
    <property type="component" value="Unassembled WGS sequence"/>
</dbReference>
<dbReference type="PANTHER" id="PTHR12277">
    <property type="entry name" value="ALPHA/BETA HYDROLASE DOMAIN-CONTAINING PROTEIN"/>
    <property type="match status" value="1"/>
</dbReference>
<proteinExistence type="predicted"/>
<keyword evidence="1" id="KW-0732">Signal</keyword>
<dbReference type="RefSeq" id="WP_091407307.1">
    <property type="nucleotide sequence ID" value="NZ_FOAB01000003.1"/>
</dbReference>
<dbReference type="Gene3D" id="3.40.50.1820">
    <property type="entry name" value="alpha/beta hydrolase"/>
    <property type="match status" value="1"/>
</dbReference>
<protein>
    <recommendedName>
        <fullName evidence="2">Serine aminopeptidase S33 domain-containing protein</fullName>
    </recommendedName>
</protein>
<dbReference type="STRING" id="1038014.SAMN04487910_1588"/>
<dbReference type="PANTHER" id="PTHR12277:SF81">
    <property type="entry name" value="PROTEIN ABHD13"/>
    <property type="match status" value="1"/>
</dbReference>
<organism evidence="3 4">
    <name type="scientific">Aquimarina amphilecti</name>
    <dbReference type="NCBI Taxonomy" id="1038014"/>
    <lineage>
        <taxon>Bacteria</taxon>
        <taxon>Pseudomonadati</taxon>
        <taxon>Bacteroidota</taxon>
        <taxon>Flavobacteriia</taxon>
        <taxon>Flavobacteriales</taxon>
        <taxon>Flavobacteriaceae</taxon>
        <taxon>Aquimarina</taxon>
    </lineage>
</organism>
<reference evidence="3 4" key="1">
    <citation type="submission" date="2016-10" db="EMBL/GenBank/DDBJ databases">
        <authorList>
            <person name="de Groot N.N."/>
        </authorList>
    </citation>
    <scope>NUCLEOTIDE SEQUENCE [LARGE SCALE GENOMIC DNA]</scope>
    <source>
        <strain evidence="3 4">DSM 25232</strain>
    </source>
</reference>
<evidence type="ECO:0000259" key="2">
    <source>
        <dbReference type="Pfam" id="PF12146"/>
    </source>
</evidence>
<dbReference type="EMBL" id="FOAB01000003">
    <property type="protein sequence ID" value="SEL05998.1"/>
    <property type="molecule type" value="Genomic_DNA"/>
</dbReference>
<name>A0A1H7M4V9_AQUAM</name>
<dbReference type="AlphaFoldDB" id="A0A1H7M4V9"/>
<dbReference type="SUPFAM" id="SSF53474">
    <property type="entry name" value="alpha/beta-Hydrolases"/>
    <property type="match status" value="1"/>
</dbReference>
<feature type="signal peptide" evidence="1">
    <location>
        <begin position="1"/>
        <end position="20"/>
    </location>
</feature>
<dbReference type="OrthoDB" id="9791538at2"/>
<feature type="chain" id="PRO_5011628426" description="Serine aminopeptidase S33 domain-containing protein" evidence="1">
    <location>
        <begin position="21"/>
        <end position="265"/>
    </location>
</feature>
<sequence length="265" mass="30422">MKTKLLLFVLCVIQIVFVHAQMDDKFYFPTKDLKQIEWENHEELMFNTGTDTISVLILKPKKTPKATIFYFHGAGGNITYYLPLTQILAENNFQVVMVDFRGYGKSTGIPTHKNIAKDGELLFETLLKKEGIKDTPKIIYGISIGTQIATLLAKNHQDKIEGLVLEGAMASFTDIAMYYVPEYKDYLEKNYISPYAAKEDIKSIDKISKLFMHSKEDKDVPFIQGETVYNNASEPKEFIEFKGAHLHALKHEREQILQKINEMIE</sequence>
<evidence type="ECO:0000256" key="1">
    <source>
        <dbReference type="SAM" id="SignalP"/>
    </source>
</evidence>
<keyword evidence="4" id="KW-1185">Reference proteome</keyword>
<accession>A0A1H7M4V9</accession>
<gene>
    <name evidence="3" type="ORF">SAMN04487910_1588</name>
</gene>
<dbReference type="InterPro" id="IPR022742">
    <property type="entry name" value="Hydrolase_4"/>
</dbReference>